<organism evidence="1 2">
    <name type="scientific">Kingella bonacorsii</name>
    <dbReference type="NCBI Taxonomy" id="2796361"/>
    <lineage>
        <taxon>Bacteria</taxon>
        <taxon>Pseudomonadati</taxon>
        <taxon>Pseudomonadota</taxon>
        <taxon>Betaproteobacteria</taxon>
        <taxon>Neisseriales</taxon>
        <taxon>Neisseriaceae</taxon>
        <taxon>Kingella</taxon>
    </lineage>
</organism>
<comment type="caution">
    <text evidence="1">The sequence shown here is derived from an EMBL/GenBank/DDBJ whole genome shotgun (WGS) entry which is preliminary data.</text>
</comment>
<evidence type="ECO:0000313" key="2">
    <source>
        <dbReference type="Proteomes" id="UP000614058"/>
    </source>
</evidence>
<dbReference type="Proteomes" id="UP000614058">
    <property type="component" value="Unassembled WGS sequence"/>
</dbReference>
<keyword evidence="2" id="KW-1185">Reference proteome</keyword>
<gene>
    <name evidence="1" type="ORF">JDW22_03315</name>
</gene>
<dbReference type="RefSeq" id="WP_200521699.1">
    <property type="nucleotide sequence ID" value="NZ_JAEHNZ010000001.1"/>
</dbReference>
<dbReference type="PROSITE" id="PS51257">
    <property type="entry name" value="PROKAR_LIPOPROTEIN"/>
    <property type="match status" value="1"/>
</dbReference>
<evidence type="ECO:0000313" key="1">
    <source>
        <dbReference type="EMBL" id="MBK0395646.1"/>
    </source>
</evidence>
<evidence type="ECO:0008006" key="3">
    <source>
        <dbReference type="Google" id="ProtNLM"/>
    </source>
</evidence>
<proteinExistence type="predicted"/>
<name>A0ABS1BQV2_9NEIS</name>
<protein>
    <recommendedName>
        <fullName evidence="3">Lipoprotein</fullName>
    </recommendedName>
</protein>
<accession>A0ABS1BQV2</accession>
<reference evidence="1 2" key="1">
    <citation type="journal article" date="2021" name="Pathogens">
        <title>Isolation and Characterization of Kingella bonacorsii sp. nov., A Novel Kingella Species Detected in a Stable Periodontitis Subject.</title>
        <authorList>
            <person name="Antezack A."/>
            <person name="Boxberger M."/>
            <person name="Rolland C."/>
            <person name="Monnet-Corti V."/>
            <person name="La Scola B."/>
        </authorList>
    </citation>
    <scope>NUCLEOTIDE SEQUENCE [LARGE SCALE GENOMIC DNA]</scope>
    <source>
        <strain evidence="1 2">Marseille-Q4569</strain>
    </source>
</reference>
<dbReference type="EMBL" id="JAEHNZ010000001">
    <property type="protein sequence ID" value="MBK0395646.1"/>
    <property type="molecule type" value="Genomic_DNA"/>
</dbReference>
<sequence>MKTPLTLLTLAALTACHPQSHSPSAASSVAVASSTSAGKSCSSLKRVQTTDDLLQQIRGELGSSCLFDLSAAELEAAWGLKVFDYRNQSEEQRDAQFEAMLAYDQTQTALYIKRLPPSPNDFTYNHTDQIQIAKSSGKRYNLGGDSNQYSLPAGFPPPDAVRQPEEIKPTSCEAKSHKPSDYQPSAYHIWANPEHRADLPQLVIFADSCSAPEEITVYRQALSGTYPFYCTDLAQCASPAASEAASNTGAP</sequence>